<evidence type="ECO:0008006" key="3">
    <source>
        <dbReference type="Google" id="ProtNLM"/>
    </source>
</evidence>
<sequence length="148" mass="15921">MPVYWKIDSEAQLFDVQCEGVVGLADLQRMLDAAATSGALHYRKLFDAESADLSLSEDEMMTLGVRLRTLQDTALGPLALVLRDEQAVALSRLLGILAVARRPIKVVRDAASARKWLESRPVLQALSGDTAAVGPTSDVGFQSGRPAT</sequence>
<comment type="caution">
    <text evidence="1">The sequence shown here is derived from an EMBL/GenBank/DDBJ whole genome shotgun (WGS) entry which is preliminary data.</text>
</comment>
<dbReference type="RefSeq" id="WP_230553829.1">
    <property type="nucleotide sequence ID" value="NZ_JAJISD010000014.1"/>
</dbReference>
<evidence type="ECO:0000313" key="1">
    <source>
        <dbReference type="EMBL" id="MCC8432411.1"/>
    </source>
</evidence>
<name>A0ABS8L279_9HYPH</name>
<dbReference type="EMBL" id="JAJISD010000014">
    <property type="protein sequence ID" value="MCC8432411.1"/>
    <property type="molecule type" value="Genomic_DNA"/>
</dbReference>
<organism evidence="1 2">
    <name type="scientific">Reyranella aquatilis</name>
    <dbReference type="NCBI Taxonomy" id="2035356"/>
    <lineage>
        <taxon>Bacteria</taxon>
        <taxon>Pseudomonadati</taxon>
        <taxon>Pseudomonadota</taxon>
        <taxon>Alphaproteobacteria</taxon>
        <taxon>Hyphomicrobiales</taxon>
        <taxon>Reyranellaceae</taxon>
        <taxon>Reyranella</taxon>
    </lineage>
</organism>
<protein>
    <recommendedName>
        <fullName evidence="3">STAS/SEC14 domain-containing protein</fullName>
    </recommendedName>
</protein>
<evidence type="ECO:0000313" key="2">
    <source>
        <dbReference type="Proteomes" id="UP001198862"/>
    </source>
</evidence>
<proteinExistence type="predicted"/>
<keyword evidence="2" id="KW-1185">Reference proteome</keyword>
<gene>
    <name evidence="1" type="ORF">LJ725_25835</name>
</gene>
<dbReference type="Proteomes" id="UP001198862">
    <property type="component" value="Unassembled WGS sequence"/>
</dbReference>
<reference evidence="1 2" key="1">
    <citation type="submission" date="2021-11" db="EMBL/GenBank/DDBJ databases">
        <authorList>
            <person name="Lee D.-H."/>
            <person name="Kim S.-B."/>
        </authorList>
    </citation>
    <scope>NUCLEOTIDE SEQUENCE [LARGE SCALE GENOMIC DNA]</scope>
    <source>
        <strain evidence="1 2">KCTC 52223</strain>
    </source>
</reference>
<accession>A0ABS8L279</accession>